<evidence type="ECO:0000259" key="1">
    <source>
        <dbReference type="Pfam" id="PF01494"/>
    </source>
</evidence>
<dbReference type="InterPro" id="IPR050816">
    <property type="entry name" value="Flavin-dep_Halogenase_NPB"/>
</dbReference>
<dbReference type="PANTHER" id="PTHR43747:SF1">
    <property type="entry name" value="SLR1998 PROTEIN"/>
    <property type="match status" value="1"/>
</dbReference>
<gene>
    <name evidence="2" type="ORF">GNF76_27875</name>
</gene>
<evidence type="ECO:0000313" key="2">
    <source>
        <dbReference type="EMBL" id="MUF08164.1"/>
    </source>
</evidence>
<sequence>MSHFDVIVLGAGPAGCAAAITCAQRGLRVALLEKCAFPRYRPGETLHPGVEPLFNQLGITSIFSDPHLLRHTGHWVQWEGPSRFHGFGSDTNGPWRGIQLPRALLDQQLLEQAKALGVEVRTPYNVTGVMYKCGRVQGVESGSAQWTAEQVVDATGRHGWLQRQLQIPRQAFSPTLIARYGYCQANHSHHEHLGLFAQEDGWYWIARISAACLHWTRLGFTSHSNSTVPECLGGLSPIGPTRGADVTWRLCLKVAGPGYFLAGDAAGTLDPCASHGVLKAVMSGMQVAFAIVDCLSSPANDEHCVKTAYQTWVHDGFERDLAAMRMFYRTHPHPPGWI</sequence>
<dbReference type="RefSeq" id="WP_155586276.1">
    <property type="nucleotide sequence ID" value="NZ_JBHSTH010000029.1"/>
</dbReference>
<dbReference type="PRINTS" id="PR00420">
    <property type="entry name" value="RNGMNOXGNASE"/>
</dbReference>
<dbReference type="PANTHER" id="PTHR43747">
    <property type="entry name" value="FAD-BINDING PROTEIN"/>
    <property type="match status" value="1"/>
</dbReference>
<comment type="caution">
    <text evidence="2">The sequence shown here is derived from an EMBL/GenBank/DDBJ whole genome shotgun (WGS) entry which is preliminary data.</text>
</comment>
<dbReference type="GO" id="GO:0071949">
    <property type="term" value="F:FAD binding"/>
    <property type="evidence" value="ECO:0007669"/>
    <property type="project" value="InterPro"/>
</dbReference>
<dbReference type="OrthoDB" id="9785276at2"/>
<protein>
    <submittedName>
        <fullName evidence="2">FAD-binding protein</fullName>
    </submittedName>
</protein>
<feature type="domain" description="FAD-binding" evidence="1">
    <location>
        <begin position="4"/>
        <end position="176"/>
    </location>
</feature>
<dbReference type="Gene3D" id="3.50.50.60">
    <property type="entry name" value="FAD/NAD(P)-binding domain"/>
    <property type="match status" value="1"/>
</dbReference>
<dbReference type="InterPro" id="IPR002938">
    <property type="entry name" value="FAD-bd"/>
</dbReference>
<dbReference type="Proteomes" id="UP000438196">
    <property type="component" value="Unassembled WGS sequence"/>
</dbReference>
<proteinExistence type="predicted"/>
<dbReference type="AlphaFoldDB" id="A0A6I3WKA4"/>
<reference evidence="2 3" key="1">
    <citation type="submission" date="2019-11" db="EMBL/GenBank/DDBJ databases">
        <title>Pseudomonas karstica sp. nov. and Pseudomonas spelaei sp. nov. from karst caves.</title>
        <authorList>
            <person name="Zeman M."/>
        </authorList>
    </citation>
    <scope>NUCLEOTIDE SEQUENCE [LARGE SCALE GENOMIC DNA]</scope>
    <source>
        <strain evidence="2 3">CCM 7893</strain>
    </source>
</reference>
<name>A0A6I3WKA4_9PSED</name>
<dbReference type="InterPro" id="IPR036188">
    <property type="entry name" value="FAD/NAD-bd_sf"/>
</dbReference>
<dbReference type="GO" id="GO:0003824">
    <property type="term" value="F:catalytic activity"/>
    <property type="evidence" value="ECO:0007669"/>
    <property type="project" value="UniProtKB-ARBA"/>
</dbReference>
<accession>A0A6I3WKA4</accession>
<keyword evidence="3" id="KW-1185">Reference proteome</keyword>
<evidence type="ECO:0000313" key="3">
    <source>
        <dbReference type="Proteomes" id="UP000438196"/>
    </source>
</evidence>
<dbReference type="EMBL" id="WNNK01000041">
    <property type="protein sequence ID" value="MUF08164.1"/>
    <property type="molecule type" value="Genomic_DNA"/>
</dbReference>
<dbReference type="Pfam" id="PF01494">
    <property type="entry name" value="FAD_binding_3"/>
    <property type="match status" value="1"/>
</dbReference>
<dbReference type="SUPFAM" id="SSF51905">
    <property type="entry name" value="FAD/NAD(P)-binding domain"/>
    <property type="match status" value="1"/>
</dbReference>
<organism evidence="2 3">
    <name type="scientific">Pseudomonas spelaei</name>
    <dbReference type="NCBI Taxonomy" id="1055469"/>
    <lineage>
        <taxon>Bacteria</taxon>
        <taxon>Pseudomonadati</taxon>
        <taxon>Pseudomonadota</taxon>
        <taxon>Gammaproteobacteria</taxon>
        <taxon>Pseudomonadales</taxon>
        <taxon>Pseudomonadaceae</taxon>
        <taxon>Pseudomonas</taxon>
    </lineage>
</organism>